<sequence length="215" mass="24122">MEDETTRALRERYEGREVWVYGGGPLTCLTGSSTVDYTGSPLTPVRVVGLSRVRQRTAVPLRGGTILPQEVDTPILVRVRLPESFQVSSGSTTGTSEDWFRLARSATCREFTELYANEAHLSRELSLTPPPDDVKEVLRRFARLPPEDEQPHSFLGLTHHQVLWLRGAPESPLTDVDTLLRADEWSWMGPPGRGDWTLTFRNDRVVAESRPSPSP</sequence>
<organism evidence="1 2">
    <name type="scientific">Deinococcus aetherius</name>
    <dbReference type="NCBI Taxonomy" id="200252"/>
    <lineage>
        <taxon>Bacteria</taxon>
        <taxon>Thermotogati</taxon>
        <taxon>Deinococcota</taxon>
        <taxon>Deinococci</taxon>
        <taxon>Deinococcales</taxon>
        <taxon>Deinococcaceae</taxon>
        <taxon>Deinococcus</taxon>
    </lineage>
</organism>
<reference evidence="1" key="1">
    <citation type="submission" date="2022-07" db="EMBL/GenBank/DDBJ databases">
        <title>Complete Genome Sequence of the Radioresistant Bacterium Deinococcus aetherius ST0316, Isolated from the Air Dust collected in Lower Stratosphere above Japan.</title>
        <authorList>
            <person name="Satoh K."/>
            <person name="Hagiwara K."/>
            <person name="Katsumata K."/>
            <person name="Kubo A."/>
            <person name="Yokobori S."/>
            <person name="Yamagishi A."/>
            <person name="Oono Y."/>
            <person name="Narumi I."/>
        </authorList>
    </citation>
    <scope>NUCLEOTIDE SEQUENCE</scope>
    <source>
        <strain evidence="1">ST0316</strain>
    </source>
</reference>
<evidence type="ECO:0000313" key="1">
    <source>
        <dbReference type="EMBL" id="BDP42218.1"/>
    </source>
</evidence>
<keyword evidence="2" id="KW-1185">Reference proteome</keyword>
<proteinExistence type="predicted"/>
<gene>
    <name evidence="1" type="ORF">DAETH_21870</name>
</gene>
<protein>
    <submittedName>
        <fullName evidence="1">Uncharacterized protein</fullName>
    </submittedName>
</protein>
<name>A0ABM8AEK8_9DEIO</name>
<dbReference type="EMBL" id="AP026560">
    <property type="protein sequence ID" value="BDP42218.1"/>
    <property type="molecule type" value="Genomic_DNA"/>
</dbReference>
<dbReference type="Proteomes" id="UP001064971">
    <property type="component" value="Chromosome"/>
</dbReference>
<evidence type="ECO:0000313" key="2">
    <source>
        <dbReference type="Proteomes" id="UP001064971"/>
    </source>
</evidence>
<accession>A0ABM8AEK8</accession>